<reference evidence="2 3" key="1">
    <citation type="submission" date="2021-06" db="EMBL/GenBank/DDBJ databases">
        <title>Enterococcus alishanensis sp. nov., a novel lactic acid bacterium isolated from fresh coffee beans.</title>
        <authorList>
            <person name="Chen Y.-S."/>
        </authorList>
    </citation>
    <scope>NUCLEOTIDE SEQUENCE [LARGE SCALE GENOMIC DNA]</scope>
    <source>
        <strain evidence="2 3">ALS3</strain>
    </source>
</reference>
<proteinExistence type="predicted"/>
<comment type="caution">
    <text evidence="2">The sequence shown here is derived from an EMBL/GenBank/DDBJ whole genome shotgun (WGS) entry which is preliminary data.</text>
</comment>
<dbReference type="RefSeq" id="WP_218325299.1">
    <property type="nucleotide sequence ID" value="NZ_JAHUZB010000002.1"/>
</dbReference>
<protein>
    <submittedName>
        <fullName evidence="2">Uncharacterized protein</fullName>
    </submittedName>
</protein>
<sequence length="229" mass="27175">MKTDLTLEMEKSLYFYCMELGGIVVEEVTMPEEHGIVDTLACFFKENKMEWRCYELKVSKADFMSAAKLSFVGDYNYFVLPTELYEKVQGLIPAEIGVLVYRRYDQFQEEQMAPGTFILAKKPQKQSLKVPEDLLLERFMFSLFREVRKAKQMSYGTSFFPTEALYKELKKRGQEKDHLHSENFHDRFFSDVENARIKSLEEELTALEQDYQFLKSQRKVKRRPTERLE</sequence>
<evidence type="ECO:0000313" key="2">
    <source>
        <dbReference type="EMBL" id="MBV7390252.1"/>
    </source>
</evidence>
<dbReference type="EMBL" id="JAHUZB010000002">
    <property type="protein sequence ID" value="MBV7390252.1"/>
    <property type="molecule type" value="Genomic_DNA"/>
</dbReference>
<name>A0ABS6TBH1_9ENTE</name>
<gene>
    <name evidence="2" type="ORF">KUA55_06130</name>
</gene>
<dbReference type="Proteomes" id="UP000774130">
    <property type="component" value="Unassembled WGS sequence"/>
</dbReference>
<evidence type="ECO:0000256" key="1">
    <source>
        <dbReference type="SAM" id="Coils"/>
    </source>
</evidence>
<evidence type="ECO:0000313" key="3">
    <source>
        <dbReference type="Proteomes" id="UP000774130"/>
    </source>
</evidence>
<organism evidence="2 3">
    <name type="scientific">Enterococcus alishanensis</name>
    <dbReference type="NCBI Taxonomy" id="1303817"/>
    <lineage>
        <taxon>Bacteria</taxon>
        <taxon>Bacillati</taxon>
        <taxon>Bacillota</taxon>
        <taxon>Bacilli</taxon>
        <taxon>Lactobacillales</taxon>
        <taxon>Enterococcaceae</taxon>
        <taxon>Enterococcus</taxon>
    </lineage>
</organism>
<keyword evidence="1" id="KW-0175">Coiled coil</keyword>
<feature type="coiled-coil region" evidence="1">
    <location>
        <begin position="190"/>
        <end position="217"/>
    </location>
</feature>
<keyword evidence="3" id="KW-1185">Reference proteome</keyword>
<accession>A0ABS6TBH1</accession>